<dbReference type="EMBL" id="JBJQND010000012">
    <property type="protein sequence ID" value="KAL3860041.1"/>
    <property type="molecule type" value="Genomic_DNA"/>
</dbReference>
<evidence type="ECO:0000256" key="1">
    <source>
        <dbReference type="ARBA" id="ARBA00004496"/>
    </source>
</evidence>
<dbReference type="PROSITE" id="PS50127">
    <property type="entry name" value="UBC_2"/>
    <property type="match status" value="1"/>
</dbReference>
<comment type="similarity">
    <text evidence="2">Belongs to the MTURN family.</text>
</comment>
<organism evidence="8 9">
    <name type="scientific">Sinanodonta woodiana</name>
    <name type="common">Chinese pond mussel</name>
    <name type="synonym">Anodonta woodiana</name>
    <dbReference type="NCBI Taxonomy" id="1069815"/>
    <lineage>
        <taxon>Eukaryota</taxon>
        <taxon>Metazoa</taxon>
        <taxon>Spiralia</taxon>
        <taxon>Lophotrochozoa</taxon>
        <taxon>Mollusca</taxon>
        <taxon>Bivalvia</taxon>
        <taxon>Autobranchia</taxon>
        <taxon>Heteroconchia</taxon>
        <taxon>Palaeoheterodonta</taxon>
        <taxon>Unionida</taxon>
        <taxon>Unionoidea</taxon>
        <taxon>Unionidae</taxon>
        <taxon>Unioninae</taxon>
        <taxon>Sinanodonta</taxon>
    </lineage>
</organism>
<dbReference type="GO" id="GO:0005737">
    <property type="term" value="C:cytoplasm"/>
    <property type="evidence" value="ECO:0007669"/>
    <property type="project" value="UniProtKB-SubCell"/>
</dbReference>
<feature type="domain" description="UBC core" evidence="6">
    <location>
        <begin position="153"/>
        <end position="315"/>
    </location>
</feature>
<sequence length="315" mass="36134">MDFESYKSIATSWTEGSDISFRICSFVETERKIVFQVPDTAVSFFIICPDPADKTSRWVVWSDSDDVIMKLQSVQDFIESCKEKPLPDILNKVNSELIPLDVDADEEESFENDDYYQEEDIDVMETELRAAKSSVDDDEEKAENFFGAGGDAMAVKRLLKDLKVMQNAKQFGIEGSPRADNLFVWDVKLMDLPKDSRLGKDLEAFAKKHNREPVIYMEMQFPGDYPMSPPFVRVIRPRFKFLTGHVTIGGSICMEMLTKSGWRPINDIESILVQIRSEIMSDSNAQLDGNPDKCYTEDEARDAFNRMVQRYGWNK</sequence>
<dbReference type="PANTHER" id="PTHR32008">
    <property type="entry name" value="MATURIN"/>
    <property type="match status" value="1"/>
</dbReference>
<dbReference type="Gene3D" id="3.10.110.10">
    <property type="entry name" value="Ubiquitin Conjugating Enzyme"/>
    <property type="match status" value="1"/>
</dbReference>
<evidence type="ECO:0000313" key="9">
    <source>
        <dbReference type="Proteomes" id="UP001634394"/>
    </source>
</evidence>
<dbReference type="SUPFAM" id="SSF54495">
    <property type="entry name" value="UBC-like"/>
    <property type="match status" value="1"/>
</dbReference>
<evidence type="ECO:0000256" key="5">
    <source>
        <dbReference type="ARBA" id="ARBA00022490"/>
    </source>
</evidence>
<dbReference type="InterPro" id="IPR000608">
    <property type="entry name" value="UBC"/>
</dbReference>
<reference evidence="8 9" key="1">
    <citation type="submission" date="2024-11" db="EMBL/GenBank/DDBJ databases">
        <title>Chromosome-level genome assembly of the freshwater bivalve Anodonta woodiana.</title>
        <authorList>
            <person name="Chen X."/>
        </authorList>
    </citation>
    <scope>NUCLEOTIDE SEQUENCE [LARGE SCALE GENOMIC DNA]</scope>
    <source>
        <strain evidence="8">MN2024</strain>
        <tissue evidence="8">Gills</tissue>
    </source>
</reference>
<dbReference type="Pfam" id="PF00179">
    <property type="entry name" value="UQ_con"/>
    <property type="match status" value="1"/>
</dbReference>
<name>A0ABD3VFY5_SINWO</name>
<gene>
    <name evidence="7" type="ORF">ACJMK2_010214</name>
    <name evidence="8" type="ORF">ACJMK2_010223</name>
</gene>
<comment type="subcellular location">
    <subcellularLocation>
        <location evidence="1">Cytoplasm</location>
    </subcellularLocation>
</comment>
<dbReference type="PANTHER" id="PTHR32008:SF2">
    <property type="entry name" value="MATURIN"/>
    <property type="match status" value="1"/>
</dbReference>
<dbReference type="SMART" id="SM00212">
    <property type="entry name" value="UBCc"/>
    <property type="match status" value="1"/>
</dbReference>
<evidence type="ECO:0000256" key="3">
    <source>
        <dbReference type="ARBA" id="ARBA00016055"/>
    </source>
</evidence>
<dbReference type="CDD" id="cd23802">
    <property type="entry name" value="UBCc_UBE2Q"/>
    <property type="match status" value="1"/>
</dbReference>
<dbReference type="Pfam" id="PF15167">
    <property type="entry name" value="DUF4581"/>
    <property type="match status" value="1"/>
</dbReference>
<keyword evidence="4" id="KW-0217">Developmental protein</keyword>
<keyword evidence="9" id="KW-1185">Reference proteome</keyword>
<keyword evidence="5" id="KW-0963">Cytoplasm</keyword>
<evidence type="ECO:0000256" key="2">
    <source>
        <dbReference type="ARBA" id="ARBA00006587"/>
    </source>
</evidence>
<evidence type="ECO:0000256" key="4">
    <source>
        <dbReference type="ARBA" id="ARBA00022473"/>
    </source>
</evidence>
<dbReference type="InterPro" id="IPR027892">
    <property type="entry name" value="Maturin"/>
</dbReference>
<dbReference type="InterPro" id="IPR016135">
    <property type="entry name" value="UBQ-conjugating_enzyme/RWD"/>
</dbReference>
<evidence type="ECO:0000259" key="6">
    <source>
        <dbReference type="PROSITE" id="PS50127"/>
    </source>
</evidence>
<evidence type="ECO:0000313" key="8">
    <source>
        <dbReference type="EMBL" id="KAL3860051.1"/>
    </source>
</evidence>
<dbReference type="EMBL" id="JBJQND010000012">
    <property type="protein sequence ID" value="KAL3860051.1"/>
    <property type="molecule type" value="Genomic_DNA"/>
</dbReference>
<comment type="caution">
    <text evidence="8">The sequence shown here is derived from an EMBL/GenBank/DDBJ whole genome shotgun (WGS) entry which is preliminary data.</text>
</comment>
<dbReference type="AlphaFoldDB" id="A0ABD3VFY5"/>
<evidence type="ECO:0000313" key="7">
    <source>
        <dbReference type="EMBL" id="KAL3860041.1"/>
    </source>
</evidence>
<accession>A0ABD3VFY5</accession>
<protein>
    <recommendedName>
        <fullName evidence="3">Maturin</fullName>
    </recommendedName>
</protein>
<proteinExistence type="inferred from homology"/>
<dbReference type="Proteomes" id="UP001634394">
    <property type="component" value="Unassembled WGS sequence"/>
</dbReference>